<evidence type="ECO:0000313" key="1">
    <source>
        <dbReference type="EMBL" id="GAG84272.1"/>
    </source>
</evidence>
<protein>
    <submittedName>
        <fullName evidence="1">Uncharacterized protein</fullName>
    </submittedName>
</protein>
<gene>
    <name evidence="1" type="ORF">S01H4_26363</name>
</gene>
<dbReference type="AlphaFoldDB" id="X1BT03"/>
<accession>X1BT03</accession>
<dbReference type="EMBL" id="BART01012703">
    <property type="protein sequence ID" value="GAG84272.1"/>
    <property type="molecule type" value="Genomic_DNA"/>
</dbReference>
<feature type="non-terminal residue" evidence="1">
    <location>
        <position position="56"/>
    </location>
</feature>
<sequence>MAKKNNSSVLEKVDLSRKKVKEFDVDSNIRVAYKTGKFIFGKNQVLIHLRNSTFKM</sequence>
<comment type="caution">
    <text evidence="1">The sequence shown here is derived from an EMBL/GenBank/DDBJ whole genome shotgun (WGS) entry which is preliminary data.</text>
</comment>
<reference evidence="1" key="1">
    <citation type="journal article" date="2014" name="Front. Microbiol.">
        <title>High frequency of phylogenetically diverse reductive dehalogenase-homologous genes in deep subseafloor sedimentary metagenomes.</title>
        <authorList>
            <person name="Kawai M."/>
            <person name="Futagami T."/>
            <person name="Toyoda A."/>
            <person name="Takaki Y."/>
            <person name="Nishi S."/>
            <person name="Hori S."/>
            <person name="Arai W."/>
            <person name="Tsubouchi T."/>
            <person name="Morono Y."/>
            <person name="Uchiyama I."/>
            <person name="Ito T."/>
            <person name="Fujiyama A."/>
            <person name="Inagaki F."/>
            <person name="Takami H."/>
        </authorList>
    </citation>
    <scope>NUCLEOTIDE SEQUENCE</scope>
    <source>
        <strain evidence="1">Expedition CK06-06</strain>
    </source>
</reference>
<name>X1BT03_9ZZZZ</name>
<proteinExistence type="predicted"/>
<organism evidence="1">
    <name type="scientific">marine sediment metagenome</name>
    <dbReference type="NCBI Taxonomy" id="412755"/>
    <lineage>
        <taxon>unclassified sequences</taxon>
        <taxon>metagenomes</taxon>
        <taxon>ecological metagenomes</taxon>
    </lineage>
</organism>